<reference evidence="3 4" key="1">
    <citation type="journal article" date="2017" name="BMC Genomics">
        <title>Whole-genome assembly of Babesia ovata and comparative genomics between closely related pathogens.</title>
        <authorList>
            <person name="Yamagishi J."/>
            <person name="Asada M."/>
            <person name="Hakimi H."/>
            <person name="Tanaka T.Q."/>
            <person name="Sugimoto C."/>
            <person name="Kawazu S."/>
        </authorList>
    </citation>
    <scope>NUCLEOTIDE SEQUENCE [LARGE SCALE GENOMIC DNA]</scope>
    <source>
        <strain evidence="3 4">Miyake</strain>
    </source>
</reference>
<evidence type="ECO:0000313" key="4">
    <source>
        <dbReference type="Proteomes" id="UP000236319"/>
    </source>
</evidence>
<sequence>MSFLHGVLKDVHTKQPYNVGKPRLEHLVYNVLQPKLCSGHVGFKFIIRDVTKYVAVYNKSVKKINDERARKPVETWLKNVDESFRNQVGEILKSHEDVSSEVVKAKGQVDAKCRDSIRFTKELLEALKYGEEKFKAISDLNKDCKNNVSDAVKTVEQEFERFSELSTKQKSDLDAMTKKVSETLTKVRDDVNGKIKLDVEELVKLLKEKVKKILEQLKEINATLEQCVRDLDWWSREADGVVEDALKKVDAILAEVASPADKKKKLETTAILLKSSADALHRAGEAAKKNVVAEVTTALEKVLVLDRAVRTGLKQTRDGIEGALKNYVKDQLLGDIKGKVEKIIRGNGGSDGLEQIVKKVKAWAGKFKEEDSLKQNVLEDWIDDILKAEPVKGWLGKYYDATKKGELTTKSKQELLSGEDTALHKPIKQQIITNLSGEIPKTFQALKALDNVEEDSVDESVTAIQVICNTFADEVAEQLKTGTFDAFADKIAREVERLLTGDHSVNPNLNRAVLSTLHQLVGAARKAGEAVHSFTTDDSTMSEHVEAALNVANQLGLDLKQATKPAVLGVSVVPIPTDEQGDHKYSYDGRILGILEAEIGKDDNYGKVTKAHKTHFGDYSGLINQKNPKLKIQDAVLTGNPDEGTFPPVIKKIETSVTGALTDINDFQRDAEKKLEEITSTLKAMCDAIKQATETGQGNLKDKLYELRRRIGKTLRGKENNMQDLYTKLNNLQNTLLHGPITAAEAFIKTYAKAAGERTIGSLTKYVDEKVDYATKQITTQADKQYVTTMKLLLQRFADRVTEQLTPLPKQIEDDKYIGFKGFMLRFEKHFIETIKGIGNISPTSFTPTSPLSQAALKVNIGFNGFLDNLSGQTEINPVAEKVTSVSTSLNKLLQQMINSAHFDHEVTKRREMFDNSLIDFKAETFTDAPKALLFPVKEALTLFSREMSKAYLNVYEGATAIQWDSENNPETTYCAKAFLTTVPILASALGDLKEKLENKPNWNNYKIYNSEKSHHSLHRLFFKEHGYDIDVPVGAKHGELNHKPECNGARILGHLTEGAHKLFDTSDMSHKASDIIPKDTDELTIQLVNEDGVIPKLFAHLSTYFRTCHLEINNAPRPPCNVYEQLVWLNGLLHNPMHSKLEDYIKTYCAKPETQKTKEYSEIDPRDLRLETSSILTAHNVFQIIQHLCDNSHNLLTTILGTGDEHTVYASDFSNNALRLKYPSNPAECLDMLLDILRRLFTVFRFLEGQCGHPASIYGWADCAYGKSVAPANWQCKDHPRGKANEQPNCQAKCQPTCQPKCQPTSPLMSFFTDTLPGHLPHQLTNVGCKTVCSTCPSTSRNGMPCLTPLGFRAFSGSTKTGKDLCRIIDAFLNFYDVSCIFSIVSRPPSSLPEHFSFVLSLVRGWQADSTTLVKNGFQCVFEQSIKDRSIHLYDPPSDLTNALCDAYGSSQSSHDSTKHPTTPPKAKHDELTNADLSSICMAIPCNVADVRCAPYLSALCTDQYSYLSRKHSGTYLSWALYLPWALYDYLECLYKAFEAIFCQDWGCHNCMHGDKCRRGEHGKQDASCQCPSLLACKGVSPTLYRYGFKFGIPWTLCDKESTKKCFDFQTQLHKILHSKHFEKLFAQCDMYLWRTREPFSHLLLALWSLSFLYLLHIAVVRLDVLRIRSHLRSPSSHRIAAQSLLAAAKVKALANVKYFSP</sequence>
<dbReference type="EMBL" id="BDSA01000076">
    <property type="protein sequence ID" value="GBE63533.1"/>
    <property type="molecule type" value="Genomic_DNA"/>
</dbReference>
<comment type="caution">
    <text evidence="3">The sequence shown here is derived from an EMBL/GenBank/DDBJ whole genome shotgun (WGS) entry which is preliminary data.</text>
</comment>
<dbReference type="RefSeq" id="XP_028869776.1">
    <property type="nucleotide sequence ID" value="XM_029013943.1"/>
</dbReference>
<accession>A0A2H6KKL8</accession>
<dbReference type="Proteomes" id="UP000236319">
    <property type="component" value="Unassembled WGS sequence"/>
</dbReference>
<dbReference type="OrthoDB" id="366456at2759"/>
<feature type="transmembrane region" description="Helical" evidence="2">
    <location>
        <begin position="1644"/>
        <end position="1664"/>
    </location>
</feature>
<keyword evidence="4" id="KW-1185">Reference proteome</keyword>
<keyword evidence="2" id="KW-0472">Membrane</keyword>
<evidence type="ECO:0000313" key="3">
    <source>
        <dbReference type="EMBL" id="GBE63533.1"/>
    </source>
</evidence>
<evidence type="ECO:0000256" key="2">
    <source>
        <dbReference type="SAM" id="Phobius"/>
    </source>
</evidence>
<name>A0A2H6KKL8_9APIC</name>
<keyword evidence="2" id="KW-1133">Transmembrane helix</keyword>
<dbReference type="GeneID" id="39877303"/>
<gene>
    <name evidence="3" type="ORF">BOVATA_050260</name>
</gene>
<organism evidence="3 4">
    <name type="scientific">Babesia ovata</name>
    <dbReference type="NCBI Taxonomy" id="189622"/>
    <lineage>
        <taxon>Eukaryota</taxon>
        <taxon>Sar</taxon>
        <taxon>Alveolata</taxon>
        <taxon>Apicomplexa</taxon>
        <taxon>Aconoidasida</taxon>
        <taxon>Piroplasmida</taxon>
        <taxon>Babesiidae</taxon>
        <taxon>Babesia</taxon>
    </lineage>
</organism>
<evidence type="ECO:0008006" key="5">
    <source>
        <dbReference type="Google" id="ProtNLM"/>
    </source>
</evidence>
<keyword evidence="1" id="KW-0175">Coiled coil</keyword>
<proteinExistence type="predicted"/>
<feature type="coiled-coil region" evidence="1">
    <location>
        <begin position="196"/>
        <end position="230"/>
    </location>
</feature>
<protein>
    <recommendedName>
        <fullName evidence="5">C3H1-type domain-containing protein</fullName>
    </recommendedName>
</protein>
<keyword evidence="2" id="KW-0812">Transmembrane</keyword>
<dbReference type="VEuPathDB" id="PiroplasmaDB:BOVATA_050260"/>
<evidence type="ECO:0000256" key="1">
    <source>
        <dbReference type="SAM" id="Coils"/>
    </source>
</evidence>